<comment type="caution">
    <text evidence="4">The sequence shown here is derived from an EMBL/GenBank/DDBJ whole genome shotgun (WGS) entry which is preliminary data.</text>
</comment>
<evidence type="ECO:0000256" key="1">
    <source>
        <dbReference type="ARBA" id="ARBA00022729"/>
    </source>
</evidence>
<accession>A0A4R8XRS2</accession>
<dbReference type="Proteomes" id="UP000298433">
    <property type="component" value="Unassembled WGS sequence"/>
</dbReference>
<keyword evidence="1" id="KW-0732">Signal</keyword>
<dbReference type="EMBL" id="SOGN01000035">
    <property type="protein sequence ID" value="TFC81443.1"/>
    <property type="molecule type" value="Genomic_DNA"/>
</dbReference>
<name>A0A4R8XRS2_9MICO</name>
<dbReference type="SUPFAM" id="SSF81296">
    <property type="entry name" value="E set domains"/>
    <property type="match status" value="1"/>
</dbReference>
<dbReference type="GO" id="GO:0005975">
    <property type="term" value="P:carbohydrate metabolic process"/>
    <property type="evidence" value="ECO:0007669"/>
    <property type="project" value="UniProtKB-ARBA"/>
</dbReference>
<dbReference type="Pfam" id="PF09118">
    <property type="entry name" value="GO-like_E_set"/>
    <property type="match status" value="1"/>
</dbReference>
<dbReference type="Gene3D" id="2.60.120.260">
    <property type="entry name" value="Galactose-binding domain-like"/>
    <property type="match status" value="1"/>
</dbReference>
<evidence type="ECO:0000259" key="3">
    <source>
        <dbReference type="Pfam" id="PF09118"/>
    </source>
</evidence>
<reference evidence="4 5" key="1">
    <citation type="submission" date="2019-03" db="EMBL/GenBank/DDBJ databases">
        <title>Genomics of glacier-inhabiting Cryobacterium strains.</title>
        <authorList>
            <person name="Liu Q."/>
            <person name="Xin Y.-H."/>
        </authorList>
    </citation>
    <scope>NUCLEOTIDE SEQUENCE [LARGE SCALE GENOMIC DNA]</scope>
    <source>
        <strain evidence="4 5">TMT2-48-2</strain>
    </source>
</reference>
<gene>
    <name evidence="4" type="ORF">E3T23_07055</name>
</gene>
<dbReference type="Gene3D" id="2.60.40.10">
    <property type="entry name" value="Immunoglobulins"/>
    <property type="match status" value="1"/>
</dbReference>
<dbReference type="Gene3D" id="2.130.10.80">
    <property type="entry name" value="Galactose oxidase/kelch, beta-propeller"/>
    <property type="match status" value="1"/>
</dbReference>
<dbReference type="InterPro" id="IPR011043">
    <property type="entry name" value="Gal_Oxase/kelch_b-propeller"/>
</dbReference>
<evidence type="ECO:0000313" key="4">
    <source>
        <dbReference type="EMBL" id="TFC81443.1"/>
    </source>
</evidence>
<dbReference type="InterPro" id="IPR013783">
    <property type="entry name" value="Ig-like_fold"/>
</dbReference>
<feature type="domain" description="Glyoxal oxidase N-terminal" evidence="2">
    <location>
        <begin position="405"/>
        <end position="732"/>
    </location>
</feature>
<dbReference type="PANTHER" id="PTHR32208:SF21">
    <property type="entry name" value="LOW QUALITY PROTEIN: ALDEHYDE OXIDASE GLOX-LIKE"/>
    <property type="match status" value="1"/>
</dbReference>
<protein>
    <submittedName>
        <fullName evidence="4">DUF1929 domain-containing protein</fullName>
    </submittedName>
</protein>
<organism evidence="4 5">
    <name type="scientific">Cryobacterium cheniae</name>
    <dbReference type="NCBI Taxonomy" id="1259262"/>
    <lineage>
        <taxon>Bacteria</taxon>
        <taxon>Bacillati</taxon>
        <taxon>Actinomycetota</taxon>
        <taxon>Actinomycetes</taxon>
        <taxon>Micrococcales</taxon>
        <taxon>Microbacteriaceae</taxon>
        <taxon>Cryobacterium</taxon>
    </lineage>
</organism>
<dbReference type="OrthoDB" id="2795102at2"/>
<evidence type="ECO:0000313" key="5">
    <source>
        <dbReference type="Proteomes" id="UP000298433"/>
    </source>
</evidence>
<evidence type="ECO:0000259" key="2">
    <source>
        <dbReference type="Pfam" id="PF07250"/>
    </source>
</evidence>
<keyword evidence="5" id="KW-1185">Reference proteome</keyword>
<dbReference type="InterPro" id="IPR009880">
    <property type="entry name" value="Glyoxal_oxidase_N"/>
</dbReference>
<dbReference type="InterPro" id="IPR015202">
    <property type="entry name" value="GO-like_E_set"/>
</dbReference>
<dbReference type="SUPFAM" id="SSF50965">
    <property type="entry name" value="Galactose oxidase, central domain"/>
    <property type="match status" value="2"/>
</dbReference>
<proteinExistence type="predicted"/>
<dbReference type="InterPro" id="IPR014756">
    <property type="entry name" value="Ig_E-set"/>
</dbReference>
<sequence>MIPLATAPVDIRAAVGAVNLVSNPSLEQGKPWPTCFSPAGWGTAAAWSLVAGPTGGRAVSLTVKNYTSGDRKLLQTETNACAPAVIPGQTYRIGIWHKSTAQSALTVFRHTADGWFYWGDFGKVPASTSWVEASATTPVIPAGTDRIVFGLSLSSNGTLTTDDYSLTQVSATPPPPTGGTPPPTNELIVNGSLAAGTTTPTCFVTAGWGDRLVSQGLDADTPTTAPAGSRSYRIAVSNRVSGDAKLLQSEAPGCAPSVIAGVGYQVSVDYKSTATGNGLTVFKHTATGWSYWTELQSLPASAQWTTARATLPLIPTGVDRVSFGLSISSNGTLLTTNYSMTSLAAVPPPPTTDPAPTSPATVGTWKVLDVDMPLRTVHTTLLHDGRLLLIAGSGNDGAQFAAGTFRAVVWSPDTNVYTEVPVPYDMFCAGHVTLSDGKVLVAGGTQAFPTQDQGPNTFKGSNKSYYFDPSDNQFHPLSDMAGAHWYPTLTKLGDGDVWSAGGLDEKAEGTVLTEMFDSSQMKWLPAGQVPQTWSFWGTYPHMYLLDDGMLFYSGGHTFGNGLPGTGASLYDWRTAQIWDVPGLRQKDLRDQAGSVLLPPAQDQKVMIVGGGNSDTNNAATNTVDIIDLSQASPAYKAGPDLPGPGKMYVNLVTLPDRTVLAADGAQFNRSNNVNTAAIYDPKSGLWKSIGGDPIGRNYHSSATLLPDGRVVVLGSNPLDNSFELKISVYSPPYLYKGERPSVAGMPTAAKYGASFPITVTGDVVSASLTAPMSPTHQTDTNARLVDLPIAGTGNSRVVQIPANPNLLPPGPYMLTVLDSNGVPSTADWIWVS</sequence>
<dbReference type="AlphaFoldDB" id="A0A4R8XRS2"/>
<feature type="domain" description="Galactose oxidase-like Early set" evidence="3">
    <location>
        <begin position="739"/>
        <end position="830"/>
    </location>
</feature>
<dbReference type="Pfam" id="PF07250">
    <property type="entry name" value="Glyoxal_oxid_N"/>
    <property type="match status" value="1"/>
</dbReference>
<dbReference type="PANTHER" id="PTHR32208">
    <property type="entry name" value="SECRETED PROTEIN-RELATED"/>
    <property type="match status" value="1"/>
</dbReference>
<dbReference type="CDD" id="cd02851">
    <property type="entry name" value="E_set_GO_C"/>
    <property type="match status" value="1"/>
</dbReference>
<dbReference type="InterPro" id="IPR037293">
    <property type="entry name" value="Gal_Oxidase_central_sf"/>
</dbReference>